<evidence type="ECO:0000313" key="8">
    <source>
        <dbReference type="Proteomes" id="UP000249619"/>
    </source>
</evidence>
<dbReference type="Proteomes" id="UP000249619">
    <property type="component" value="Unassembled WGS sequence"/>
</dbReference>
<evidence type="ECO:0000313" key="7">
    <source>
        <dbReference type="EMBL" id="RAR15760.1"/>
    </source>
</evidence>
<dbReference type="AlphaFoldDB" id="A0A364NER5"/>
<dbReference type="InterPro" id="IPR008778">
    <property type="entry name" value="Pirin_C_dom"/>
</dbReference>
<proteinExistence type="inferred from homology"/>
<keyword evidence="2" id="KW-0560">Oxidoreductase</keyword>
<dbReference type="SUPFAM" id="SSF51182">
    <property type="entry name" value="RmlC-like cupins"/>
    <property type="match status" value="1"/>
</dbReference>
<keyword evidence="8" id="KW-1185">Reference proteome</keyword>
<dbReference type="Gene3D" id="2.60.120.10">
    <property type="entry name" value="Jelly Rolls"/>
    <property type="match status" value="2"/>
</dbReference>
<dbReference type="STRING" id="183478.A0A364NER5"/>
<evidence type="ECO:0000256" key="3">
    <source>
        <dbReference type="RuleBase" id="RU003457"/>
    </source>
</evidence>
<protein>
    <submittedName>
        <fullName evidence="7">RmlC-like cupin</fullName>
    </submittedName>
</protein>
<dbReference type="EMBL" id="QGDH01000008">
    <property type="protein sequence ID" value="RAR15760.1"/>
    <property type="molecule type" value="Genomic_DNA"/>
</dbReference>
<accession>A0A364NER5</accession>
<dbReference type="InterPro" id="IPR011051">
    <property type="entry name" value="RmlC_Cupin_sf"/>
</dbReference>
<feature type="domain" description="Pirin N-terminal" evidence="5">
    <location>
        <begin position="39"/>
        <end position="137"/>
    </location>
</feature>
<reference evidence="8" key="1">
    <citation type="submission" date="2018-05" db="EMBL/GenBank/DDBJ databases">
        <title>Draft genome sequence of Stemphylium lycopersici strain CIDEFI 213.</title>
        <authorList>
            <person name="Medina R."/>
            <person name="Franco M.E.E."/>
            <person name="Lucentini C.G."/>
            <person name="Saparrat M.C.N."/>
            <person name="Balatti P.A."/>
        </authorList>
    </citation>
    <scope>NUCLEOTIDE SEQUENCE [LARGE SCALE GENOMIC DNA]</scope>
    <source>
        <strain evidence="8">CIDEFI 213</strain>
    </source>
</reference>
<dbReference type="InterPro" id="IPR042098">
    <property type="entry name" value="TauD-like_sf"/>
</dbReference>
<name>A0A364NER5_STELY</name>
<dbReference type="InterPro" id="IPR014710">
    <property type="entry name" value="RmlC-like_jellyroll"/>
</dbReference>
<dbReference type="CDD" id="cd02909">
    <property type="entry name" value="cupin_pirin_N"/>
    <property type="match status" value="1"/>
</dbReference>
<dbReference type="InterPro" id="IPR003829">
    <property type="entry name" value="Pirin_N_dom"/>
</dbReference>
<dbReference type="Gene3D" id="3.60.130.10">
    <property type="entry name" value="Clavaminate synthase-like"/>
    <property type="match status" value="1"/>
</dbReference>
<dbReference type="Pfam" id="PF02668">
    <property type="entry name" value="TauD"/>
    <property type="match status" value="1"/>
</dbReference>
<comment type="caution">
    <text evidence="7">The sequence shown here is derived from an EMBL/GenBank/DDBJ whole genome shotgun (WGS) entry which is preliminary data.</text>
</comment>
<dbReference type="Pfam" id="PF02678">
    <property type="entry name" value="Pirin"/>
    <property type="match status" value="1"/>
</dbReference>
<dbReference type="CDD" id="cd02247">
    <property type="entry name" value="cupin_pirin_C"/>
    <property type="match status" value="1"/>
</dbReference>
<dbReference type="GO" id="GO:0016491">
    <property type="term" value="F:oxidoreductase activity"/>
    <property type="evidence" value="ECO:0007669"/>
    <property type="project" value="UniProtKB-KW"/>
</dbReference>
<evidence type="ECO:0000259" key="5">
    <source>
        <dbReference type="Pfam" id="PF02678"/>
    </source>
</evidence>
<feature type="domain" description="Pirin C-terminal" evidence="6">
    <location>
        <begin position="194"/>
        <end position="301"/>
    </location>
</feature>
<gene>
    <name evidence="7" type="ORF">DDE83_000775</name>
</gene>
<comment type="similarity">
    <text evidence="1 3">Belongs to the pirin family.</text>
</comment>
<evidence type="ECO:0000259" key="6">
    <source>
        <dbReference type="Pfam" id="PF05726"/>
    </source>
</evidence>
<evidence type="ECO:0000259" key="4">
    <source>
        <dbReference type="Pfam" id="PF02668"/>
    </source>
</evidence>
<dbReference type="Pfam" id="PF05726">
    <property type="entry name" value="Pirin_C"/>
    <property type="match status" value="1"/>
</dbReference>
<organism evidence="7 8">
    <name type="scientific">Stemphylium lycopersici</name>
    <name type="common">Tomato gray leaf spot disease fungus</name>
    <name type="synonym">Thyrospora lycopersici</name>
    <dbReference type="NCBI Taxonomy" id="183478"/>
    <lineage>
        <taxon>Eukaryota</taxon>
        <taxon>Fungi</taxon>
        <taxon>Dikarya</taxon>
        <taxon>Ascomycota</taxon>
        <taxon>Pezizomycotina</taxon>
        <taxon>Dothideomycetes</taxon>
        <taxon>Pleosporomycetidae</taxon>
        <taxon>Pleosporales</taxon>
        <taxon>Pleosporineae</taxon>
        <taxon>Pleosporaceae</taxon>
        <taxon>Stemphylium</taxon>
    </lineage>
</organism>
<evidence type="ECO:0000256" key="2">
    <source>
        <dbReference type="ARBA" id="ARBA00023002"/>
    </source>
</evidence>
<dbReference type="PANTHER" id="PTHR13903">
    <property type="entry name" value="PIRIN-RELATED"/>
    <property type="match status" value="1"/>
</dbReference>
<sequence>MSTMFRGLPVIPDEAFTTDAPRKIAKSFLAIEQSEGAGARVRRSVGTPKLRNFSPFLMLDHFAIPPGAGFPDHPHRGQETITYLISGAVDHEDFAGNKGTIETGDLQFMTAGRGIVHAEMPRQNEDGSPNVGMQLWVDLPKELKSCEPRYRDLRAKEIPEATADNGKVHVKVISGQAYGTESLKELAYTPVWLLDFTVQPGGKVKQPLPRGWNAFAYLLNGTTIFSSDGVSRPVEQYHNVVFESNGDSIEASVEEGAEKESRFILVAGLPLDQPIVQYGPFVVTSRDEVMQAMMDYQSHSNGFERANNWENISQSPAMPHSTASQITVNKFEPQPGSTGSAKFSIDNPPPEADASTIIKALYENQVILFKDQQSLSPKAQYELTRLFDPAATGYGHGKTLEAKRSILHPDLKTIPHQPQVQVIGNGPVAEFEGLKNITLKHPHHRTFHREIIRDEDDRENTRFYRWHIDAALYDLDPPKVTSLLAVKVPKTEKMTCRYDDGTGDELKLSRGSTAFVSSYKMYDLLSEKDKEFARTTKVQEKYAPHPYIWMSSARSRSTGLGLLSEDLELPTSQLPPIDSSKIKILPMCWKNPVTGALALQIHPSAIQALHLADGTILDDLKEVREIVYKMQRPGIAPELVYAMDWEEGDLALFHNRGVLHTVTGSFLPDEVRIFRQCNMAASEGVVGPDE</sequence>
<dbReference type="SUPFAM" id="SSF51197">
    <property type="entry name" value="Clavaminate synthase-like"/>
    <property type="match status" value="1"/>
</dbReference>
<dbReference type="InterPro" id="IPR003819">
    <property type="entry name" value="TauD/TfdA-like"/>
</dbReference>
<evidence type="ECO:0000256" key="1">
    <source>
        <dbReference type="ARBA" id="ARBA00008416"/>
    </source>
</evidence>
<dbReference type="PANTHER" id="PTHR13903:SF8">
    <property type="entry name" value="PIRIN"/>
    <property type="match status" value="1"/>
</dbReference>
<feature type="domain" description="TauD/TfdA-like" evidence="4">
    <location>
        <begin position="333"/>
        <end position="677"/>
    </location>
</feature>
<dbReference type="InterPro" id="IPR012093">
    <property type="entry name" value="Pirin"/>
</dbReference>